<evidence type="ECO:0000313" key="1">
    <source>
        <dbReference type="EMBL" id="TDR20471.1"/>
    </source>
</evidence>
<accession>A0A4V3DI26</accession>
<dbReference type="EMBL" id="SNZB01000003">
    <property type="protein sequence ID" value="TDR20471.1"/>
    <property type="molecule type" value="Genomic_DNA"/>
</dbReference>
<dbReference type="Proteomes" id="UP000295724">
    <property type="component" value="Unassembled WGS sequence"/>
</dbReference>
<comment type="caution">
    <text evidence="1">The sequence shown here is derived from an EMBL/GenBank/DDBJ whole genome shotgun (WGS) entry which is preliminary data.</text>
</comment>
<gene>
    <name evidence="1" type="ORF">C8D91_1444</name>
</gene>
<dbReference type="AlphaFoldDB" id="A0A4V3DI26"/>
<evidence type="ECO:0000313" key="2">
    <source>
        <dbReference type="Proteomes" id="UP000295724"/>
    </source>
</evidence>
<sequence length="47" mass="5533">MGITSIRLTKEVDQPLTSLAKKLDRRKLIRDMHYLETKNQVFRADCV</sequence>
<organism evidence="1 2">
    <name type="scientific">Marinicella litoralis</name>
    <dbReference type="NCBI Taxonomy" id="644220"/>
    <lineage>
        <taxon>Bacteria</taxon>
        <taxon>Pseudomonadati</taxon>
        <taxon>Pseudomonadota</taxon>
        <taxon>Gammaproteobacteria</taxon>
        <taxon>Lysobacterales</taxon>
        <taxon>Marinicellaceae</taxon>
        <taxon>Marinicella</taxon>
    </lineage>
</organism>
<keyword evidence="2" id="KW-1185">Reference proteome</keyword>
<name>A0A4V3DI26_9GAMM</name>
<protein>
    <submittedName>
        <fullName evidence="1">Uncharacterized protein</fullName>
    </submittedName>
</protein>
<proteinExistence type="predicted"/>
<reference evidence="1 2" key="1">
    <citation type="submission" date="2019-03" db="EMBL/GenBank/DDBJ databases">
        <title>Genomic Encyclopedia of Type Strains, Phase IV (KMG-IV): sequencing the most valuable type-strain genomes for metagenomic binning, comparative biology and taxonomic classification.</title>
        <authorList>
            <person name="Goeker M."/>
        </authorList>
    </citation>
    <scope>NUCLEOTIDE SEQUENCE [LARGE SCALE GENOMIC DNA]</scope>
    <source>
        <strain evidence="1 2">DSM 25488</strain>
    </source>
</reference>